<dbReference type="GO" id="GO:0000160">
    <property type="term" value="P:phosphorelay signal transduction system"/>
    <property type="evidence" value="ECO:0007669"/>
    <property type="project" value="InterPro"/>
</dbReference>
<dbReference type="Pfam" id="PF00072">
    <property type="entry name" value="Response_reg"/>
    <property type="match status" value="1"/>
</dbReference>
<evidence type="ECO:0000256" key="2">
    <source>
        <dbReference type="PROSITE-ProRule" id="PRU00169"/>
    </source>
</evidence>
<proteinExistence type="predicted"/>
<dbReference type="RefSeq" id="WP_018080546.1">
    <property type="nucleotide sequence ID" value="NZ_AQWM01000002.1"/>
</dbReference>
<dbReference type="FunFam" id="1.10.10.60:FF:000036">
    <property type="entry name" value="Two-component system response regulator"/>
    <property type="match status" value="1"/>
</dbReference>
<evidence type="ECO:0000256" key="1">
    <source>
        <dbReference type="ARBA" id="ARBA00022553"/>
    </source>
</evidence>
<dbReference type="InterPro" id="IPR001789">
    <property type="entry name" value="Sig_transdc_resp-reg_receiver"/>
</dbReference>
<sequence>MDIVTDPHEALKSAIAALADKTLLLMDDDAPFRNRLARALETRGFTVVVAEGVQQALEMIEANPPAFAVMDMRLEDGNGLQAVEALHKKRADARAIMLTGYGNIATAVAAVKSGAIDYLSKPADADDVVKALLAVADHAPPPPENPMSADRVRWEHIQRIYELCGQNVSETARRLNMHRRTLQRILAKRAPK</sequence>
<dbReference type="OrthoDB" id="9802426at2"/>
<dbReference type="InterPro" id="IPR050595">
    <property type="entry name" value="Bact_response_regulator"/>
</dbReference>
<feature type="modified residue" description="4-aspartylphosphate" evidence="2">
    <location>
        <position position="71"/>
    </location>
</feature>
<dbReference type="InterPro" id="IPR011006">
    <property type="entry name" value="CheY-like_superfamily"/>
</dbReference>
<dbReference type="PANTHER" id="PTHR44591">
    <property type="entry name" value="STRESS RESPONSE REGULATOR PROTEIN 1"/>
    <property type="match status" value="1"/>
</dbReference>
<dbReference type="PATRIC" id="fig|1121022.4.peg.1124"/>
<evidence type="ECO:0000313" key="5">
    <source>
        <dbReference type="Proteomes" id="UP000017837"/>
    </source>
</evidence>
<dbReference type="AlphaFoldDB" id="V4Q6B9"/>
<dbReference type="PANTHER" id="PTHR44591:SF3">
    <property type="entry name" value="RESPONSE REGULATORY DOMAIN-CONTAINING PROTEIN"/>
    <property type="match status" value="1"/>
</dbReference>
<dbReference type="NCBIfam" id="NF033791">
    <property type="entry name" value="ActR_PrrA_rreg"/>
    <property type="match status" value="1"/>
</dbReference>
<dbReference type="PROSITE" id="PS50110">
    <property type="entry name" value="RESPONSE_REGULATORY"/>
    <property type="match status" value="1"/>
</dbReference>
<evidence type="ECO:0000259" key="3">
    <source>
        <dbReference type="PROSITE" id="PS50110"/>
    </source>
</evidence>
<dbReference type="CDD" id="cd17563">
    <property type="entry name" value="REC_RegA-like"/>
    <property type="match status" value="1"/>
</dbReference>
<accession>V4Q6B9</accession>
<keyword evidence="5" id="KW-1185">Reference proteome</keyword>
<dbReference type="eggNOG" id="COG4567">
    <property type="taxonomic scope" value="Bacteria"/>
</dbReference>
<reference evidence="4 5" key="1">
    <citation type="journal article" date="2014" name="Nature">
        <title>Sequential evolution of bacterial morphology by co-option of a developmental regulator.</title>
        <authorList>
            <person name="Jiang C."/>
            <person name="Brown P.J."/>
            <person name="Ducret A."/>
            <person name="Brun Y.V."/>
        </authorList>
    </citation>
    <scope>NUCLEOTIDE SEQUENCE [LARGE SCALE GENOMIC DNA]</scope>
    <source>
        <strain evidence="4 5">DSM 16100</strain>
    </source>
</reference>
<dbReference type="EMBL" id="AWGB01000008">
    <property type="protein sequence ID" value="ESQ93385.1"/>
    <property type="molecule type" value="Genomic_DNA"/>
</dbReference>
<name>V4Q6B9_9CAUL</name>
<dbReference type="Gene3D" id="1.10.10.60">
    <property type="entry name" value="Homeodomain-like"/>
    <property type="match status" value="1"/>
</dbReference>
<keyword evidence="1 2" id="KW-0597">Phosphoprotein</keyword>
<evidence type="ECO:0000313" key="4">
    <source>
        <dbReference type="EMBL" id="ESQ93385.1"/>
    </source>
</evidence>
<dbReference type="InterPro" id="IPR047772">
    <property type="entry name" value="ActR_PrrA_rreg"/>
</dbReference>
<feature type="domain" description="Response regulatory" evidence="3">
    <location>
        <begin position="22"/>
        <end position="136"/>
    </location>
</feature>
<dbReference type="SMART" id="SM00448">
    <property type="entry name" value="REC"/>
    <property type="match status" value="1"/>
</dbReference>
<protein>
    <submittedName>
        <fullName evidence="4">Chemotaxis protein CheY</fullName>
    </submittedName>
</protein>
<dbReference type="Proteomes" id="UP000017837">
    <property type="component" value="Unassembled WGS sequence"/>
</dbReference>
<organism evidence="4 5">
    <name type="scientific">Asticcacaulis benevestitus DSM 16100 = ATCC BAA-896</name>
    <dbReference type="NCBI Taxonomy" id="1121022"/>
    <lineage>
        <taxon>Bacteria</taxon>
        <taxon>Pseudomonadati</taxon>
        <taxon>Pseudomonadota</taxon>
        <taxon>Alphaproteobacteria</taxon>
        <taxon>Caulobacterales</taxon>
        <taxon>Caulobacteraceae</taxon>
        <taxon>Asticcacaulis</taxon>
    </lineage>
</organism>
<comment type="caution">
    <text evidence="4">The sequence shown here is derived from an EMBL/GenBank/DDBJ whole genome shotgun (WGS) entry which is preliminary data.</text>
</comment>
<gene>
    <name evidence="4" type="ORF">ABENE_05650</name>
</gene>
<dbReference type="STRING" id="1121022.GCA_000376105_00879"/>
<dbReference type="SUPFAM" id="SSF52172">
    <property type="entry name" value="CheY-like"/>
    <property type="match status" value="1"/>
</dbReference>
<dbReference type="Gene3D" id="3.40.50.2300">
    <property type="match status" value="1"/>
</dbReference>